<reference evidence="1" key="1">
    <citation type="journal article" date="2015" name="Nature">
        <title>Complex archaea that bridge the gap between prokaryotes and eukaryotes.</title>
        <authorList>
            <person name="Spang A."/>
            <person name="Saw J.H."/>
            <person name="Jorgensen S.L."/>
            <person name="Zaremba-Niedzwiedzka K."/>
            <person name="Martijn J."/>
            <person name="Lind A.E."/>
            <person name="van Eijk R."/>
            <person name="Schleper C."/>
            <person name="Guy L."/>
            <person name="Ettema T.J."/>
        </authorList>
    </citation>
    <scope>NUCLEOTIDE SEQUENCE</scope>
</reference>
<name>A0A0F9NPC2_9ZZZZ</name>
<protein>
    <submittedName>
        <fullName evidence="1">Uncharacterized protein</fullName>
    </submittedName>
</protein>
<dbReference type="AlphaFoldDB" id="A0A0F9NPC2"/>
<accession>A0A0F9NPC2</accession>
<evidence type="ECO:0000313" key="1">
    <source>
        <dbReference type="EMBL" id="KKN21305.1"/>
    </source>
</evidence>
<comment type="caution">
    <text evidence="1">The sequence shown here is derived from an EMBL/GenBank/DDBJ whole genome shotgun (WGS) entry which is preliminary data.</text>
</comment>
<proteinExistence type="predicted"/>
<organism evidence="1">
    <name type="scientific">marine sediment metagenome</name>
    <dbReference type="NCBI Taxonomy" id="412755"/>
    <lineage>
        <taxon>unclassified sequences</taxon>
        <taxon>metagenomes</taxon>
        <taxon>ecological metagenomes</taxon>
    </lineage>
</organism>
<dbReference type="EMBL" id="LAZR01003159">
    <property type="protein sequence ID" value="KKN21305.1"/>
    <property type="molecule type" value="Genomic_DNA"/>
</dbReference>
<gene>
    <name evidence="1" type="ORF">LCGC14_0926830</name>
</gene>
<sequence length="63" mass="7226">MKQLFFVLHGKEDNYSLAGIYGSMEKAIKMAKAFKADNYDHFEVKIYSGNFGIVDMGKEEEKL</sequence>